<reference evidence="3" key="1">
    <citation type="submission" date="2025-08" db="UniProtKB">
        <authorList>
            <consortium name="RefSeq"/>
        </authorList>
    </citation>
    <scope>IDENTIFICATION</scope>
</reference>
<protein>
    <submittedName>
        <fullName evidence="3">Fatty acid-binding protein, intestinal-like isoform X4</fullName>
    </submittedName>
</protein>
<dbReference type="InterPro" id="IPR000463">
    <property type="entry name" value="Fatty_acid-bd"/>
</dbReference>
<gene>
    <name evidence="3" type="primary">LOC115461744</name>
</gene>
<dbReference type="GeneID" id="115461744"/>
<name>A0A6P7XAP4_9AMPH</name>
<dbReference type="InterPro" id="IPR012674">
    <property type="entry name" value="Calycin"/>
</dbReference>
<accession>A0A6P7XAP4</accession>
<dbReference type="AlphaFoldDB" id="A0A6P7XAP4"/>
<dbReference type="PROSITE" id="PS00214">
    <property type="entry name" value="FABP"/>
    <property type="match status" value="1"/>
</dbReference>
<dbReference type="SUPFAM" id="SSF50814">
    <property type="entry name" value="Lipocalins"/>
    <property type="match status" value="1"/>
</dbReference>
<evidence type="ECO:0000313" key="3">
    <source>
        <dbReference type="RefSeq" id="XP_030047645.1"/>
    </source>
</evidence>
<feature type="domain" description="Cytosolic fatty-acid binding proteins" evidence="1">
    <location>
        <begin position="5"/>
        <end position="22"/>
    </location>
</feature>
<dbReference type="Gene3D" id="2.40.128.20">
    <property type="match status" value="1"/>
</dbReference>
<keyword evidence="2" id="KW-1185">Reference proteome</keyword>
<proteinExistence type="predicted"/>
<dbReference type="GO" id="GO:0008289">
    <property type="term" value="F:lipid binding"/>
    <property type="evidence" value="ECO:0007669"/>
    <property type="project" value="InterPro"/>
</dbReference>
<organism evidence="2 3">
    <name type="scientific">Microcaecilia unicolor</name>
    <dbReference type="NCBI Taxonomy" id="1415580"/>
    <lineage>
        <taxon>Eukaryota</taxon>
        <taxon>Metazoa</taxon>
        <taxon>Chordata</taxon>
        <taxon>Craniata</taxon>
        <taxon>Vertebrata</taxon>
        <taxon>Euteleostomi</taxon>
        <taxon>Amphibia</taxon>
        <taxon>Gymnophiona</taxon>
        <taxon>Siphonopidae</taxon>
        <taxon>Microcaecilia</taxon>
    </lineage>
</organism>
<dbReference type="RefSeq" id="XP_030047645.1">
    <property type="nucleotide sequence ID" value="XM_030191785.1"/>
</dbReference>
<evidence type="ECO:0000259" key="1">
    <source>
        <dbReference type="PROSITE" id="PS00214"/>
    </source>
</evidence>
<sequence length="121" mass="14043">MSFDGTWKVDRSDNYEKFLEKMGVDVPKLAAHDNMKLKIKQNGKQISVYESSDHGFVDMKFRILQVLVEGDWKLDGDIIEGNFTRKDNKKVLKTKLEIVGGELMQTNLYEGVEAKRIFKRE</sequence>
<evidence type="ECO:0000313" key="2">
    <source>
        <dbReference type="Proteomes" id="UP000515156"/>
    </source>
</evidence>
<dbReference type="PRINTS" id="PR00178">
    <property type="entry name" value="FATTYACIDBP"/>
</dbReference>
<dbReference type="Proteomes" id="UP000515156">
    <property type="component" value="Chromosome 2"/>
</dbReference>